<keyword evidence="1" id="KW-0732">Signal</keyword>
<gene>
    <name evidence="3" type="ORF">ETSY1_28965</name>
</gene>
<dbReference type="PANTHER" id="PTHR34590">
    <property type="entry name" value="OS03G0124300 PROTEIN-RELATED"/>
    <property type="match status" value="1"/>
</dbReference>
<feature type="signal peptide" evidence="1">
    <location>
        <begin position="1"/>
        <end position="31"/>
    </location>
</feature>
<evidence type="ECO:0000259" key="2">
    <source>
        <dbReference type="Pfam" id="PF11721"/>
    </source>
</evidence>
<dbReference type="InterPro" id="IPR045272">
    <property type="entry name" value="ANXUR1/2-like"/>
</dbReference>
<dbReference type="InterPro" id="IPR021720">
    <property type="entry name" value="Malectin_dom"/>
</dbReference>
<evidence type="ECO:0000313" key="3">
    <source>
        <dbReference type="EMBL" id="ETW95835.1"/>
    </source>
</evidence>
<dbReference type="Gene3D" id="2.60.120.430">
    <property type="entry name" value="Galactose-binding lectin"/>
    <property type="match status" value="2"/>
</dbReference>
<dbReference type="GO" id="GO:0004714">
    <property type="term" value="F:transmembrane receptor protein tyrosine kinase activity"/>
    <property type="evidence" value="ECO:0007669"/>
    <property type="project" value="InterPro"/>
</dbReference>
<evidence type="ECO:0000256" key="1">
    <source>
        <dbReference type="SAM" id="SignalP"/>
    </source>
</evidence>
<feature type="chain" id="PRO_5004844688" description="Malectin domain-containing protein" evidence="1">
    <location>
        <begin position="32"/>
        <end position="807"/>
    </location>
</feature>
<keyword evidence="4" id="KW-1185">Reference proteome</keyword>
<dbReference type="AlphaFoldDB" id="W4LDS6"/>
<feature type="domain" description="Malectin" evidence="2">
    <location>
        <begin position="39"/>
        <end position="165"/>
    </location>
</feature>
<name>W4LDS6_ENTF1</name>
<reference evidence="3 4" key="1">
    <citation type="journal article" date="2014" name="Nature">
        <title>An environmental bacterial taxon with a large and distinct metabolic repertoire.</title>
        <authorList>
            <person name="Wilson M.C."/>
            <person name="Mori T."/>
            <person name="Ruckert C."/>
            <person name="Uria A.R."/>
            <person name="Helf M.J."/>
            <person name="Takada K."/>
            <person name="Gernert C."/>
            <person name="Steffens U.A."/>
            <person name="Heycke N."/>
            <person name="Schmitt S."/>
            <person name="Rinke C."/>
            <person name="Helfrich E.J."/>
            <person name="Brachmann A.O."/>
            <person name="Gurgui C."/>
            <person name="Wakimoto T."/>
            <person name="Kracht M."/>
            <person name="Crusemann M."/>
            <person name="Hentschel U."/>
            <person name="Abe I."/>
            <person name="Matsunaga S."/>
            <person name="Kalinowski J."/>
            <person name="Takeyama H."/>
            <person name="Piel J."/>
        </authorList>
    </citation>
    <scope>NUCLEOTIDE SEQUENCE [LARGE SCALE GENOMIC DNA]</scope>
    <source>
        <strain evidence="4">TSY1</strain>
    </source>
</reference>
<evidence type="ECO:0000313" key="4">
    <source>
        <dbReference type="Proteomes" id="UP000019141"/>
    </source>
</evidence>
<protein>
    <recommendedName>
        <fullName evidence="2">Malectin domain-containing protein</fullName>
    </recommendedName>
</protein>
<organism evidence="3 4">
    <name type="scientific">Entotheonella factor</name>
    <dbReference type="NCBI Taxonomy" id="1429438"/>
    <lineage>
        <taxon>Bacteria</taxon>
        <taxon>Pseudomonadati</taxon>
        <taxon>Nitrospinota/Tectimicrobiota group</taxon>
        <taxon>Candidatus Tectimicrobiota</taxon>
        <taxon>Candidatus Entotheonellia</taxon>
        <taxon>Candidatus Entotheonellales</taxon>
        <taxon>Candidatus Entotheonellaceae</taxon>
        <taxon>Candidatus Entotheonella</taxon>
    </lineage>
</organism>
<comment type="caution">
    <text evidence="3">The sequence shown here is derived from an EMBL/GenBank/DDBJ whole genome shotgun (WGS) entry which is preliminary data.</text>
</comment>
<dbReference type="HOGENOM" id="CLU_349063_0_0_7"/>
<sequence length="807" mass="89513">MEARHQYGHAIRLGFGLCIALVMLWASLAQAQGDPDRILYRINAGGPRIDSVDRGPDWLPDDGFYSGGTRIVTGRTIRGLDSSVPSTTPRAVFETERFNPPDTPDMVYEFDFDNDRDRDQPKVLRFYMMNGFRGTSEPGERVFDVEVNGNVALRDVDLSDRFGHQIGGMLSVRVRGGQDIRIVFKRRIQAPLVNAIEILAVDDQEPPPVSHVLYRVNAGGPRIESIDDGPDWLSDEGFFSGGTRIVTGRTIRGLDSSVPSTTTRAVFETERFNPPDTPDMVYTFNVPRDTVVDVKLHMMNGFRGTSEPGERVFDVEINGDLVLEDVDLSREFGHQIGGMRSVRVRSDDRHLRIVFKRRIQAPLINAIEIAEADDDEGPPIVDINPRRSLIETNTTVTEGFNLRHILQRIAENSGLTSNPVRHYQQLIDAYNSRVVTPGAQACTGTLNGFPLECDRLEGEQLNTIDNWFVIALVNRLDLAPANGDHCGQQRIILANNTDIGNGRMFIIIEAQIPNPNRSCGVEGCRAIADFWAELSEIGSPQERQRRLLAAFLDGEASLLENGFGPFMSADLLGPSGGQIRTNNFNSDPWTLREFSIEHNGRNMRVVPAPVADSPHGQLWDDTSRIFARRPQCRDSILDAIADLMTDNPSRMSFPVDVSCRDAESPNDGSQDYRAHLSNGRVDGFRSEIVARIQELDPDSRLTPEDIANRAQFTESCIGCHEEAIGKDLGNGVDAPFSLGFVHVDEFFDEDCGDGTDCFVISLALEEVFLPHRKTVIERFLAAPRTCRSATGVASGLTLGGQSVRIQH</sequence>
<dbReference type="Proteomes" id="UP000019141">
    <property type="component" value="Unassembled WGS sequence"/>
</dbReference>
<dbReference type="Pfam" id="PF11721">
    <property type="entry name" value="Malectin"/>
    <property type="match status" value="2"/>
</dbReference>
<accession>W4LDS6</accession>
<feature type="domain" description="Malectin" evidence="2">
    <location>
        <begin position="213"/>
        <end position="356"/>
    </location>
</feature>
<dbReference type="EMBL" id="AZHW01000866">
    <property type="protein sequence ID" value="ETW95835.1"/>
    <property type="molecule type" value="Genomic_DNA"/>
</dbReference>
<proteinExistence type="predicted"/>